<evidence type="ECO:0000313" key="3">
    <source>
        <dbReference type="Proteomes" id="UP001458880"/>
    </source>
</evidence>
<keyword evidence="1" id="KW-0732">Signal</keyword>
<accession>A0AAW1K1R1</accession>
<evidence type="ECO:0000256" key="1">
    <source>
        <dbReference type="SAM" id="SignalP"/>
    </source>
</evidence>
<sequence length="340" mass="38140">MKRIIFLVFLAVATSADVPRTKLKTYMVASPPYNIDCNILHCPPMNVRDTPYCLEYDTTEVIEVYGDCLVKKAICFSKKDAPAKDWNDVGERGGKPKLSKYNDVGERGGKPKLISVQQILTSVSSKATTIEKMKFLVLLVILAVAATADKPRKKLNNYIRYYRNPFGLDCDFVMCLPQVADSKHCLEYDTTDVVEDWNDVGERGSKLKLISVQPILTSVSSKAATIEKMKFLVLLVMLAVAATADKPRKKLNNYIRHYRNPFGIDCDFGMCLPQATVWLLPQVADSKHCLEYDTTDVVEVIGYCLVEKAKCWGPANAPPKVVPMTLCDEAIPEDSWMYDN</sequence>
<gene>
    <name evidence="2" type="ORF">QE152_g25775</name>
</gene>
<evidence type="ECO:0000313" key="2">
    <source>
        <dbReference type="EMBL" id="KAK9710881.1"/>
    </source>
</evidence>
<organism evidence="2 3">
    <name type="scientific">Popillia japonica</name>
    <name type="common">Japanese beetle</name>
    <dbReference type="NCBI Taxonomy" id="7064"/>
    <lineage>
        <taxon>Eukaryota</taxon>
        <taxon>Metazoa</taxon>
        <taxon>Ecdysozoa</taxon>
        <taxon>Arthropoda</taxon>
        <taxon>Hexapoda</taxon>
        <taxon>Insecta</taxon>
        <taxon>Pterygota</taxon>
        <taxon>Neoptera</taxon>
        <taxon>Endopterygota</taxon>
        <taxon>Coleoptera</taxon>
        <taxon>Polyphaga</taxon>
        <taxon>Scarabaeiformia</taxon>
        <taxon>Scarabaeidae</taxon>
        <taxon>Rutelinae</taxon>
        <taxon>Popillia</taxon>
    </lineage>
</organism>
<feature type="chain" id="PRO_5043385223" evidence="1">
    <location>
        <begin position="17"/>
        <end position="340"/>
    </location>
</feature>
<comment type="caution">
    <text evidence="2">The sequence shown here is derived from an EMBL/GenBank/DDBJ whole genome shotgun (WGS) entry which is preliminary data.</text>
</comment>
<dbReference type="EMBL" id="JASPKY010000287">
    <property type="protein sequence ID" value="KAK9710881.1"/>
    <property type="molecule type" value="Genomic_DNA"/>
</dbReference>
<proteinExistence type="predicted"/>
<feature type="signal peptide" evidence="1">
    <location>
        <begin position="1"/>
        <end position="16"/>
    </location>
</feature>
<keyword evidence="3" id="KW-1185">Reference proteome</keyword>
<name>A0AAW1K1R1_POPJA</name>
<dbReference type="AlphaFoldDB" id="A0AAW1K1R1"/>
<dbReference type="Proteomes" id="UP001458880">
    <property type="component" value="Unassembled WGS sequence"/>
</dbReference>
<protein>
    <submittedName>
        <fullName evidence="2">Uncharacterized protein</fullName>
    </submittedName>
</protein>
<reference evidence="2 3" key="1">
    <citation type="journal article" date="2024" name="BMC Genomics">
        <title>De novo assembly and annotation of Popillia japonica's genome with initial clues to its potential as an invasive pest.</title>
        <authorList>
            <person name="Cucini C."/>
            <person name="Boschi S."/>
            <person name="Funari R."/>
            <person name="Cardaioli E."/>
            <person name="Iannotti N."/>
            <person name="Marturano G."/>
            <person name="Paoli F."/>
            <person name="Bruttini M."/>
            <person name="Carapelli A."/>
            <person name="Frati F."/>
            <person name="Nardi F."/>
        </authorList>
    </citation>
    <scope>NUCLEOTIDE SEQUENCE [LARGE SCALE GENOMIC DNA]</scope>
    <source>
        <strain evidence="2">DMR45628</strain>
    </source>
</reference>